<accession>A0A1M5Y5M6</accession>
<sequence>MTLRWRWRYEIHRKDVGRGSLVASGGVGSAAEVADIAKKNPQMKIRILAPLDETQDERAKLAALNVERLFP</sequence>
<reference evidence="1 2" key="1">
    <citation type="submission" date="2016-11" db="EMBL/GenBank/DDBJ databases">
        <authorList>
            <person name="Jaros S."/>
            <person name="Januszkiewicz K."/>
            <person name="Wedrychowicz H."/>
        </authorList>
    </citation>
    <scope>NUCLEOTIDE SEQUENCE [LARGE SCALE GENOMIC DNA]</scope>
    <source>
        <strain evidence="1 2">GAS138</strain>
    </source>
</reference>
<protein>
    <submittedName>
        <fullName evidence="1">Uncharacterized protein</fullName>
    </submittedName>
</protein>
<gene>
    <name evidence="1" type="ORF">SAMN05443248_7926</name>
</gene>
<proteinExistence type="predicted"/>
<dbReference type="EMBL" id="LT670817">
    <property type="protein sequence ID" value="SHI07114.1"/>
    <property type="molecule type" value="Genomic_DNA"/>
</dbReference>
<dbReference type="Proteomes" id="UP000189796">
    <property type="component" value="Chromosome I"/>
</dbReference>
<evidence type="ECO:0000313" key="1">
    <source>
        <dbReference type="EMBL" id="SHI07114.1"/>
    </source>
</evidence>
<evidence type="ECO:0000313" key="2">
    <source>
        <dbReference type="Proteomes" id="UP000189796"/>
    </source>
</evidence>
<dbReference type="AlphaFoldDB" id="A0A1M5Y5M6"/>
<name>A0A1M5Y5M6_9BRAD</name>
<dbReference type="RefSeq" id="WP_079606028.1">
    <property type="nucleotide sequence ID" value="NZ_LT670817.1"/>
</dbReference>
<organism evidence="1 2">
    <name type="scientific">Bradyrhizobium erythrophlei</name>
    <dbReference type="NCBI Taxonomy" id="1437360"/>
    <lineage>
        <taxon>Bacteria</taxon>
        <taxon>Pseudomonadati</taxon>
        <taxon>Pseudomonadota</taxon>
        <taxon>Alphaproteobacteria</taxon>
        <taxon>Hyphomicrobiales</taxon>
        <taxon>Nitrobacteraceae</taxon>
        <taxon>Bradyrhizobium</taxon>
    </lineage>
</organism>